<dbReference type="CDD" id="cd07093">
    <property type="entry name" value="ALDH_F8_HMSADH"/>
    <property type="match status" value="1"/>
</dbReference>
<name>A0A9P6T373_9FUNG</name>
<evidence type="ECO:0000313" key="8">
    <source>
        <dbReference type="Proteomes" id="UP000703661"/>
    </source>
</evidence>
<comment type="caution">
    <text evidence="7">The sequence shown here is derived from an EMBL/GenBank/DDBJ whole genome shotgun (WGS) entry which is preliminary data.</text>
</comment>
<dbReference type="Gene3D" id="3.40.309.10">
    <property type="entry name" value="Aldehyde Dehydrogenase, Chain A, domain 2"/>
    <property type="match status" value="1"/>
</dbReference>
<dbReference type="SUPFAM" id="SSF53720">
    <property type="entry name" value="ALDH-like"/>
    <property type="match status" value="1"/>
</dbReference>
<dbReference type="PROSITE" id="PS00687">
    <property type="entry name" value="ALDEHYDE_DEHYDR_GLU"/>
    <property type="match status" value="1"/>
</dbReference>
<keyword evidence="8" id="KW-1185">Reference proteome</keyword>
<sequence length="483" mass="52828">MAQLTIENFINNEHVKPSLGNYFDAFEPARGLPYAKIPDSTKDDVELAYKAAATAFPEWSKTGRPERAKVLYRIADLLESRLDEFARAESRDQGKPVELARTVDIPRAVSNFRFFAGRILHSVEEAGELPGVGFSYTQRMPIGVAGLISPWNLPLYLLTWKIAPCIACGNTAVCKPSEFTSMTAYLLCSVLKDAGLPAGVVNMVFGTGMNAGQAIVEHPRIPLISFTGGTVTGAKIIANSARYFKKLSLELGGKNANIVFEDCDFDLALKTSLRSSFANQGEICLCGSRIFVQRPIYERFLNGLVQGAKALKVGDPTKSDVNLGALVSKEHWEKVVSYIDLGVKEGGKIECGGQKPPSLADEFKNGYFLEPTVISGLTPSCRTMREEIFGPVVTVYPFDTEEEAVALANDSEYGLSCSVWTENGRRARRVAGEIQAGTVWVNTWMARDLRMPFGGMKQSGLGREGGEHSLDFYSELKTICLAD</sequence>
<comment type="similarity">
    <text evidence="1 5">Belongs to the aldehyde dehydrogenase family.</text>
</comment>
<dbReference type="OrthoDB" id="310895at2759"/>
<dbReference type="AlphaFoldDB" id="A0A9P6T373"/>
<dbReference type="InterPro" id="IPR029510">
    <property type="entry name" value="Ald_DH_CS_GLU"/>
</dbReference>
<evidence type="ECO:0000256" key="1">
    <source>
        <dbReference type="ARBA" id="ARBA00009986"/>
    </source>
</evidence>
<feature type="active site" evidence="4">
    <location>
        <position position="250"/>
    </location>
</feature>
<protein>
    <submittedName>
        <fullName evidence="7">Aldehyde dehydrogenase 8 member A1</fullName>
    </submittedName>
</protein>
<dbReference type="InterPro" id="IPR015590">
    <property type="entry name" value="Aldehyde_DH_dom"/>
</dbReference>
<dbReference type="InterPro" id="IPR016162">
    <property type="entry name" value="Ald_DH_N"/>
</dbReference>
<dbReference type="Proteomes" id="UP000703661">
    <property type="component" value="Unassembled WGS sequence"/>
</dbReference>
<accession>A0A9P6T373</accession>
<evidence type="ECO:0000313" key="7">
    <source>
        <dbReference type="EMBL" id="KAG0021739.1"/>
    </source>
</evidence>
<dbReference type="Pfam" id="PF00171">
    <property type="entry name" value="Aldedh"/>
    <property type="match status" value="1"/>
</dbReference>
<evidence type="ECO:0000256" key="5">
    <source>
        <dbReference type="RuleBase" id="RU003345"/>
    </source>
</evidence>
<dbReference type="PANTHER" id="PTHR43720:SF2">
    <property type="entry name" value="2-AMINOMUCONIC SEMIALDEHYDE DEHYDROGENASE"/>
    <property type="match status" value="1"/>
</dbReference>
<feature type="domain" description="Aldehyde dehydrogenase" evidence="6">
    <location>
        <begin position="21"/>
        <end position="479"/>
    </location>
</feature>
<proteinExistence type="inferred from homology"/>
<gene>
    <name evidence="7" type="primary">ALDH8A1</name>
    <name evidence="7" type="ORF">BGZ80_001805</name>
</gene>
<evidence type="ECO:0000259" key="6">
    <source>
        <dbReference type="Pfam" id="PF00171"/>
    </source>
</evidence>
<dbReference type="EMBL" id="JAAAID010000142">
    <property type="protein sequence ID" value="KAG0021739.1"/>
    <property type="molecule type" value="Genomic_DNA"/>
</dbReference>
<dbReference type="FunFam" id="3.40.605.10:FF:000001">
    <property type="entry name" value="Aldehyde dehydrogenase 1"/>
    <property type="match status" value="1"/>
</dbReference>
<dbReference type="PROSITE" id="PS00070">
    <property type="entry name" value="ALDEHYDE_DEHYDR_CYS"/>
    <property type="match status" value="1"/>
</dbReference>
<dbReference type="InterPro" id="IPR016161">
    <property type="entry name" value="Ald_DH/histidinol_DH"/>
</dbReference>
<dbReference type="Gene3D" id="3.40.605.10">
    <property type="entry name" value="Aldehyde Dehydrogenase, Chain A, domain 1"/>
    <property type="match status" value="1"/>
</dbReference>
<dbReference type="InterPro" id="IPR016163">
    <property type="entry name" value="Ald_DH_C"/>
</dbReference>
<evidence type="ECO:0000256" key="3">
    <source>
        <dbReference type="ARBA" id="ARBA00023027"/>
    </source>
</evidence>
<dbReference type="PANTHER" id="PTHR43720">
    <property type="entry name" value="2-AMINOMUCONIC SEMIALDEHYDE DEHYDROGENASE"/>
    <property type="match status" value="1"/>
</dbReference>
<dbReference type="InterPro" id="IPR016160">
    <property type="entry name" value="Ald_DH_CS_CYS"/>
</dbReference>
<reference evidence="7" key="1">
    <citation type="journal article" date="2020" name="Fungal Divers.">
        <title>Resolving the Mortierellaceae phylogeny through synthesis of multi-gene phylogenetics and phylogenomics.</title>
        <authorList>
            <person name="Vandepol N."/>
            <person name="Liber J."/>
            <person name="Desiro A."/>
            <person name="Na H."/>
            <person name="Kennedy M."/>
            <person name="Barry K."/>
            <person name="Grigoriev I.V."/>
            <person name="Miller A.N."/>
            <person name="O'Donnell K."/>
            <person name="Stajich J.E."/>
            <person name="Bonito G."/>
        </authorList>
    </citation>
    <scope>NUCLEOTIDE SEQUENCE</scope>
    <source>
        <strain evidence="7">NRRL 2769</strain>
    </source>
</reference>
<dbReference type="GO" id="GO:0004030">
    <property type="term" value="F:aldehyde dehydrogenase [NAD(P)+] activity"/>
    <property type="evidence" value="ECO:0007669"/>
    <property type="project" value="UniProtKB-ARBA"/>
</dbReference>
<evidence type="ECO:0000256" key="2">
    <source>
        <dbReference type="ARBA" id="ARBA00023002"/>
    </source>
</evidence>
<keyword evidence="2 5" id="KW-0560">Oxidoreductase</keyword>
<dbReference type="FunFam" id="3.40.605.10:FF:000026">
    <property type="entry name" value="Aldehyde dehydrogenase, putative"/>
    <property type="match status" value="1"/>
</dbReference>
<organism evidence="7 8">
    <name type="scientific">Entomortierella chlamydospora</name>
    <dbReference type="NCBI Taxonomy" id="101097"/>
    <lineage>
        <taxon>Eukaryota</taxon>
        <taxon>Fungi</taxon>
        <taxon>Fungi incertae sedis</taxon>
        <taxon>Mucoromycota</taxon>
        <taxon>Mortierellomycotina</taxon>
        <taxon>Mortierellomycetes</taxon>
        <taxon>Mortierellales</taxon>
        <taxon>Mortierellaceae</taxon>
        <taxon>Entomortierella</taxon>
    </lineage>
</organism>
<dbReference type="FunFam" id="3.40.309.10:FF:000012">
    <property type="entry name" value="Betaine aldehyde dehydrogenase"/>
    <property type="match status" value="1"/>
</dbReference>
<keyword evidence="3" id="KW-0520">NAD</keyword>
<evidence type="ECO:0000256" key="4">
    <source>
        <dbReference type="PROSITE-ProRule" id="PRU10007"/>
    </source>
</evidence>